<dbReference type="PROSITE" id="PS50110">
    <property type="entry name" value="RESPONSE_REGULATORY"/>
    <property type="match status" value="1"/>
</dbReference>
<dbReference type="AlphaFoldDB" id="A0A160N231"/>
<dbReference type="SUPFAM" id="SSF52172">
    <property type="entry name" value="CheY-like"/>
    <property type="match status" value="1"/>
</dbReference>
<dbReference type="Proteomes" id="UP000077255">
    <property type="component" value="Chromosome"/>
</dbReference>
<reference evidence="5 6" key="1">
    <citation type="submission" date="2016-02" db="EMBL/GenBank/DDBJ databases">
        <title>Complete genome sequencing and analysis of ATSB10, Dyella thiooxydans isolated from rhizosphere soil of sunflower (Helianthus annuus L.).</title>
        <authorList>
            <person name="Lee Y."/>
            <person name="Hwangbo K."/>
            <person name="Chung H."/>
            <person name="Yoo J."/>
            <person name="Kim K.Y."/>
            <person name="Sa T.M."/>
            <person name="Um Y."/>
            <person name="Madhaiyan M."/>
        </authorList>
    </citation>
    <scope>NUCLEOTIDE SEQUENCE [LARGE SCALE GENOMIC DNA]</scope>
    <source>
        <strain evidence="5 6">ATSB10</strain>
    </source>
</reference>
<dbReference type="Gene3D" id="3.40.50.2300">
    <property type="match status" value="1"/>
</dbReference>
<dbReference type="PRINTS" id="PR01590">
    <property type="entry name" value="HTHFIS"/>
</dbReference>
<feature type="domain" description="Response regulatory" evidence="4">
    <location>
        <begin position="14"/>
        <end position="128"/>
    </location>
</feature>
<dbReference type="InterPro" id="IPR011006">
    <property type="entry name" value="CheY-like_superfamily"/>
</dbReference>
<dbReference type="GO" id="GO:0000160">
    <property type="term" value="P:phosphorelay signal transduction system"/>
    <property type="evidence" value="ECO:0007669"/>
    <property type="project" value="UniProtKB-KW"/>
</dbReference>
<dbReference type="CDD" id="cd17563">
    <property type="entry name" value="REC_RegA-like"/>
    <property type="match status" value="1"/>
</dbReference>
<gene>
    <name evidence="5" type="ORF">ATSB10_21400</name>
</gene>
<evidence type="ECO:0000256" key="2">
    <source>
        <dbReference type="ARBA" id="ARBA00023012"/>
    </source>
</evidence>
<evidence type="ECO:0000259" key="4">
    <source>
        <dbReference type="PROSITE" id="PS50110"/>
    </source>
</evidence>
<protein>
    <submittedName>
        <fullName evidence="5">Chemotaxis protein CheY</fullName>
    </submittedName>
</protein>
<dbReference type="SMART" id="SM00448">
    <property type="entry name" value="REC"/>
    <property type="match status" value="1"/>
</dbReference>
<evidence type="ECO:0000313" key="6">
    <source>
        <dbReference type="Proteomes" id="UP000077255"/>
    </source>
</evidence>
<evidence type="ECO:0000256" key="1">
    <source>
        <dbReference type="ARBA" id="ARBA00022553"/>
    </source>
</evidence>
<dbReference type="Gene3D" id="1.10.10.60">
    <property type="entry name" value="Homeodomain-like"/>
    <property type="match status" value="1"/>
</dbReference>
<feature type="modified residue" description="4-aspartylphosphate" evidence="3">
    <location>
        <position position="63"/>
    </location>
</feature>
<evidence type="ECO:0000313" key="5">
    <source>
        <dbReference type="EMBL" id="AND69594.1"/>
    </source>
</evidence>
<sequence>MDTVMTDLNASARPLLIVDDDPTFGRVLARAMSSRGFEVINATNADEARALTRRHQPRYCVLDLKLGEDSGLRLIPDLHRLVPDMRILLLTGYASIATAVEAIKRGAHDYLAKPVDADAVVRALTEGDGPQADDDDVVETPEAPLALRRLEWEHIHRVLTECDGNISETARRLGMHRRTLQRKLSKHPVRERPDRED</sequence>
<dbReference type="STRING" id="445710.ATSB10_21400"/>
<dbReference type="GO" id="GO:0043565">
    <property type="term" value="F:sequence-specific DNA binding"/>
    <property type="evidence" value="ECO:0007669"/>
    <property type="project" value="InterPro"/>
</dbReference>
<keyword evidence="2" id="KW-0902">Two-component regulatory system</keyword>
<dbReference type="Pfam" id="PF00072">
    <property type="entry name" value="Response_reg"/>
    <property type="match status" value="1"/>
</dbReference>
<proteinExistence type="predicted"/>
<dbReference type="FunFam" id="1.10.10.60:FF:000036">
    <property type="entry name" value="Two-component system response regulator"/>
    <property type="match status" value="1"/>
</dbReference>
<dbReference type="InterPro" id="IPR050595">
    <property type="entry name" value="Bact_response_regulator"/>
</dbReference>
<dbReference type="Pfam" id="PF02954">
    <property type="entry name" value="HTH_8"/>
    <property type="match status" value="1"/>
</dbReference>
<dbReference type="SUPFAM" id="SSF46689">
    <property type="entry name" value="Homeodomain-like"/>
    <property type="match status" value="1"/>
</dbReference>
<organism evidence="5 6">
    <name type="scientific">Dyella thiooxydans</name>
    <dbReference type="NCBI Taxonomy" id="445710"/>
    <lineage>
        <taxon>Bacteria</taxon>
        <taxon>Pseudomonadati</taxon>
        <taxon>Pseudomonadota</taxon>
        <taxon>Gammaproteobacteria</taxon>
        <taxon>Lysobacterales</taxon>
        <taxon>Rhodanobacteraceae</taxon>
        <taxon>Dyella</taxon>
    </lineage>
</organism>
<keyword evidence="6" id="KW-1185">Reference proteome</keyword>
<dbReference type="PANTHER" id="PTHR44591">
    <property type="entry name" value="STRESS RESPONSE REGULATOR PROTEIN 1"/>
    <property type="match status" value="1"/>
</dbReference>
<dbReference type="KEGG" id="dtx:ATSB10_21400"/>
<dbReference type="PATRIC" id="fig|445710.3.peg.2138"/>
<dbReference type="InterPro" id="IPR009057">
    <property type="entry name" value="Homeodomain-like_sf"/>
</dbReference>
<dbReference type="InterPro" id="IPR002197">
    <property type="entry name" value="HTH_Fis"/>
</dbReference>
<name>A0A160N231_9GAMM</name>
<dbReference type="PANTHER" id="PTHR44591:SF14">
    <property type="entry name" value="PROTEIN PILG"/>
    <property type="match status" value="1"/>
</dbReference>
<keyword evidence="1 3" id="KW-0597">Phosphoprotein</keyword>
<accession>A0A160N231</accession>
<evidence type="ECO:0000256" key="3">
    <source>
        <dbReference type="PROSITE-ProRule" id="PRU00169"/>
    </source>
</evidence>
<dbReference type="InterPro" id="IPR001789">
    <property type="entry name" value="Sig_transdc_resp-reg_receiver"/>
</dbReference>
<dbReference type="EMBL" id="CP014841">
    <property type="protein sequence ID" value="AND69594.1"/>
    <property type="molecule type" value="Genomic_DNA"/>
</dbReference>